<dbReference type="Pfam" id="PF01148">
    <property type="entry name" value="CTP_transf_1"/>
    <property type="match status" value="1"/>
</dbReference>
<keyword evidence="9" id="KW-0444">Lipid biosynthesis</keyword>
<comment type="catalytic activity">
    <reaction evidence="1 18">
        <text>a 1,2-diacyl-sn-glycero-3-phosphate + CTP + H(+) = a CDP-1,2-diacyl-sn-glycerol + diphosphate</text>
        <dbReference type="Rhea" id="RHEA:16229"/>
        <dbReference type="ChEBI" id="CHEBI:15378"/>
        <dbReference type="ChEBI" id="CHEBI:33019"/>
        <dbReference type="ChEBI" id="CHEBI:37563"/>
        <dbReference type="ChEBI" id="CHEBI:58332"/>
        <dbReference type="ChEBI" id="CHEBI:58608"/>
        <dbReference type="EC" id="2.7.7.41"/>
    </reaction>
</comment>
<keyword evidence="10 18" id="KW-0808">Transferase</keyword>
<feature type="transmembrane region" description="Helical" evidence="19">
    <location>
        <begin position="158"/>
        <end position="182"/>
    </location>
</feature>
<keyword evidence="8" id="KW-1003">Cell membrane</keyword>
<evidence type="ECO:0000256" key="4">
    <source>
        <dbReference type="ARBA" id="ARBA00005189"/>
    </source>
</evidence>
<evidence type="ECO:0000256" key="19">
    <source>
        <dbReference type="SAM" id="Phobius"/>
    </source>
</evidence>
<dbReference type="PROSITE" id="PS01315">
    <property type="entry name" value="CDS"/>
    <property type="match status" value="1"/>
</dbReference>
<feature type="transmembrane region" description="Helical" evidence="19">
    <location>
        <begin position="15"/>
        <end position="32"/>
    </location>
</feature>
<proteinExistence type="inferred from homology"/>
<keyword evidence="15 19" id="KW-0472">Membrane</keyword>
<keyword evidence="13 19" id="KW-1133">Transmembrane helix</keyword>
<comment type="pathway">
    <text evidence="4">Lipid metabolism.</text>
</comment>
<dbReference type="UniPathway" id="UPA00557">
    <property type="reaction ID" value="UER00614"/>
</dbReference>
<evidence type="ECO:0000256" key="9">
    <source>
        <dbReference type="ARBA" id="ARBA00022516"/>
    </source>
</evidence>
<evidence type="ECO:0000256" key="2">
    <source>
        <dbReference type="ARBA" id="ARBA00004651"/>
    </source>
</evidence>
<dbReference type="GO" id="GO:0016024">
    <property type="term" value="P:CDP-diacylglycerol biosynthetic process"/>
    <property type="evidence" value="ECO:0007669"/>
    <property type="project" value="UniProtKB-UniPathway"/>
</dbReference>
<evidence type="ECO:0000256" key="10">
    <source>
        <dbReference type="ARBA" id="ARBA00022679"/>
    </source>
</evidence>
<dbReference type="InterPro" id="IPR000374">
    <property type="entry name" value="PC_trans"/>
</dbReference>
<evidence type="ECO:0000256" key="7">
    <source>
        <dbReference type="ARBA" id="ARBA00019373"/>
    </source>
</evidence>
<feature type="transmembrane region" description="Helical" evidence="19">
    <location>
        <begin position="114"/>
        <end position="138"/>
    </location>
</feature>
<comment type="subcellular location">
    <subcellularLocation>
        <location evidence="2">Cell membrane</location>
        <topology evidence="2">Multi-pass membrane protein</topology>
    </subcellularLocation>
</comment>
<organism evidence="20">
    <name type="scientific">candidate division WOR-3 bacterium</name>
    <dbReference type="NCBI Taxonomy" id="2052148"/>
    <lineage>
        <taxon>Bacteria</taxon>
        <taxon>Bacteria division WOR-3</taxon>
    </lineage>
</organism>
<comment type="similarity">
    <text evidence="5 18">Belongs to the CDS family.</text>
</comment>
<protein>
    <recommendedName>
        <fullName evidence="7 18">Phosphatidate cytidylyltransferase</fullName>
        <ecNumber evidence="6 18">2.7.7.41</ecNumber>
    </recommendedName>
</protein>
<gene>
    <name evidence="20" type="ORF">ENF18_03735</name>
</gene>
<reference evidence="20" key="1">
    <citation type="journal article" date="2020" name="mSystems">
        <title>Genome- and Community-Level Interaction Insights into Carbon Utilization and Element Cycling Functions of Hydrothermarchaeota in Hydrothermal Sediment.</title>
        <authorList>
            <person name="Zhou Z."/>
            <person name="Liu Y."/>
            <person name="Xu W."/>
            <person name="Pan J."/>
            <person name="Luo Z.H."/>
            <person name="Li M."/>
        </authorList>
    </citation>
    <scope>NUCLEOTIDE SEQUENCE [LARGE SCALE GENOMIC DNA]</scope>
    <source>
        <strain evidence="20">HyVt-102</strain>
    </source>
</reference>
<evidence type="ECO:0000256" key="8">
    <source>
        <dbReference type="ARBA" id="ARBA00022475"/>
    </source>
</evidence>
<dbReference type="EC" id="2.7.7.41" evidence="6 18"/>
<keyword evidence="17" id="KW-1208">Phospholipid metabolism</keyword>
<dbReference type="AlphaFoldDB" id="A0A7C0VA85"/>
<keyword evidence="11 18" id="KW-0812">Transmembrane</keyword>
<dbReference type="Proteomes" id="UP000885847">
    <property type="component" value="Unassembled WGS sequence"/>
</dbReference>
<comment type="caution">
    <text evidence="20">The sequence shown here is derived from an EMBL/GenBank/DDBJ whole genome shotgun (WGS) entry which is preliminary data.</text>
</comment>
<dbReference type="EMBL" id="DQWE01000176">
    <property type="protein sequence ID" value="HDI82887.1"/>
    <property type="molecule type" value="Genomic_DNA"/>
</dbReference>
<evidence type="ECO:0000256" key="16">
    <source>
        <dbReference type="ARBA" id="ARBA00023209"/>
    </source>
</evidence>
<dbReference type="GO" id="GO:0005886">
    <property type="term" value="C:plasma membrane"/>
    <property type="evidence" value="ECO:0007669"/>
    <property type="project" value="UniProtKB-SubCell"/>
</dbReference>
<dbReference type="PANTHER" id="PTHR46382">
    <property type="entry name" value="PHOSPHATIDATE CYTIDYLYLTRANSFERASE"/>
    <property type="match status" value="1"/>
</dbReference>
<evidence type="ECO:0000256" key="11">
    <source>
        <dbReference type="ARBA" id="ARBA00022692"/>
    </source>
</evidence>
<feature type="transmembrane region" description="Helical" evidence="19">
    <location>
        <begin position="90"/>
        <end position="107"/>
    </location>
</feature>
<name>A0A7C0VA85_UNCW3</name>
<dbReference type="GO" id="GO:0004605">
    <property type="term" value="F:phosphatidate cytidylyltransferase activity"/>
    <property type="evidence" value="ECO:0007669"/>
    <property type="project" value="UniProtKB-EC"/>
</dbReference>
<comment type="pathway">
    <text evidence="3 18">Phospholipid metabolism; CDP-diacylglycerol biosynthesis; CDP-diacylglycerol from sn-glycerol 3-phosphate: step 3/3.</text>
</comment>
<evidence type="ECO:0000256" key="13">
    <source>
        <dbReference type="ARBA" id="ARBA00022989"/>
    </source>
</evidence>
<keyword evidence="12 18" id="KW-0548">Nucleotidyltransferase</keyword>
<evidence type="ECO:0000256" key="15">
    <source>
        <dbReference type="ARBA" id="ARBA00023136"/>
    </source>
</evidence>
<keyword evidence="14" id="KW-0443">Lipid metabolism</keyword>
<evidence type="ECO:0000256" key="5">
    <source>
        <dbReference type="ARBA" id="ARBA00010185"/>
    </source>
</evidence>
<dbReference type="PANTHER" id="PTHR46382:SF1">
    <property type="entry name" value="PHOSPHATIDATE CYTIDYLYLTRANSFERASE"/>
    <property type="match status" value="1"/>
</dbReference>
<evidence type="ECO:0000256" key="6">
    <source>
        <dbReference type="ARBA" id="ARBA00012487"/>
    </source>
</evidence>
<sequence>MILNKGEKIRRDINLFHRWITAILFIPALIVITWAGGIYYLILVELGIFLGTYEFMDLLRRRGLNPYKKLGIIAALILGVNAYFQSHIFTVITPVALVYIVCIAELFRKKQDQAIFHISSTIFGVIYVGWLFSHLVLLMNLPQVISRTEYYNLLGFKVRLGTSFALLPFILAWTNDTMAFFVGRKFGKHLFFPRVSPKKTWEGVIGGGFFTVGAAFLYQQFYAPYLSWFDCLMLGIGTAFVAPVGDLVESMMKRDVNTKDASSTIPGHGGILDRFDSILFTAPLIYYYLRFFAAR</sequence>
<feature type="transmembrane region" description="Helical" evidence="19">
    <location>
        <begin position="203"/>
        <end position="219"/>
    </location>
</feature>
<evidence type="ECO:0000256" key="12">
    <source>
        <dbReference type="ARBA" id="ARBA00022695"/>
    </source>
</evidence>
<evidence type="ECO:0000256" key="3">
    <source>
        <dbReference type="ARBA" id="ARBA00005119"/>
    </source>
</evidence>
<feature type="transmembrane region" description="Helical" evidence="19">
    <location>
        <begin position="225"/>
        <end position="244"/>
    </location>
</feature>
<evidence type="ECO:0000256" key="17">
    <source>
        <dbReference type="ARBA" id="ARBA00023264"/>
    </source>
</evidence>
<accession>A0A7C0VA85</accession>
<evidence type="ECO:0000256" key="1">
    <source>
        <dbReference type="ARBA" id="ARBA00001698"/>
    </source>
</evidence>
<keyword evidence="16" id="KW-0594">Phospholipid biosynthesis</keyword>
<evidence type="ECO:0000256" key="18">
    <source>
        <dbReference type="RuleBase" id="RU003938"/>
    </source>
</evidence>
<evidence type="ECO:0000313" key="20">
    <source>
        <dbReference type="EMBL" id="HDI82887.1"/>
    </source>
</evidence>
<evidence type="ECO:0000256" key="14">
    <source>
        <dbReference type="ARBA" id="ARBA00023098"/>
    </source>
</evidence>